<keyword evidence="5 13" id="KW-0732">Signal</keyword>
<dbReference type="PROSITE" id="PS00587">
    <property type="entry name" value="GLYCOSYL_HYDROL_F17"/>
    <property type="match status" value="1"/>
</dbReference>
<gene>
    <name evidence="14" type="ordered locus">DEHA2C01430g</name>
</gene>
<dbReference type="Pfam" id="PF00332">
    <property type="entry name" value="Glyco_hydro_17"/>
    <property type="match status" value="1"/>
</dbReference>
<protein>
    <submittedName>
        <fullName evidence="14">DEHA2C01430p</fullName>
    </submittedName>
</protein>
<evidence type="ECO:0000256" key="6">
    <source>
        <dbReference type="ARBA" id="ARBA00022801"/>
    </source>
</evidence>
<proteinExistence type="inferred from homology"/>
<dbReference type="KEGG" id="dha:DEHA2C01430g"/>
<sequence>MKFSQSVLLSLIGSIATASAADSNNLRAEKRMVQYVTKITTVQIPLADYLAGKQTTQQAVTTQAATTAAAIAANTQSKSRGGLLGFLEGLFDNGDSQSPTTTSANNGGGSFGSPSTTSIGTNTLSTATSSQDAPLFPIYTASSSSDITSPSSSSGSDSDGSFANNIAAAKGAKGITYSPYTKSGSCKTASEVKSDIAKLSSFSLIRLYSTDCDGVENILASMTSSQELFLGIYEIDTNTITSGLKAIKSAVESSSRGWSAVHTISIGNERVNDGKSTVSDLETAINTAKTWLSANASQYSGYVVTVDTLVATVNNPGLCKISDYLAVNAHPYWDGGVVPSNSGSWLSQQISNLESACGSSDILITETGWPTQGDTYGSCVPSIPNQLAAIKSIMSKFSDQVFMFTMYNDYWKDPGSSNVEQHWGIFGNPSA</sequence>
<dbReference type="InterPro" id="IPR017853">
    <property type="entry name" value="GH"/>
</dbReference>
<dbReference type="FunFam" id="3.20.20.80:FF:000111">
    <property type="entry name" value="Soluble cell wall protein"/>
    <property type="match status" value="1"/>
</dbReference>
<evidence type="ECO:0000256" key="13">
    <source>
        <dbReference type="SAM" id="SignalP"/>
    </source>
</evidence>
<comment type="subcellular location">
    <subcellularLocation>
        <location evidence="1">Secreted</location>
        <location evidence="1">Cell wall</location>
    </subcellularLocation>
</comment>
<feature type="signal peptide" evidence="13">
    <location>
        <begin position="1"/>
        <end position="20"/>
    </location>
</feature>
<dbReference type="AlphaFoldDB" id="Q6BVM5"/>
<evidence type="ECO:0000256" key="4">
    <source>
        <dbReference type="ARBA" id="ARBA00022525"/>
    </source>
</evidence>
<dbReference type="GO" id="GO:0009986">
    <property type="term" value="C:cell surface"/>
    <property type="evidence" value="ECO:0007669"/>
    <property type="project" value="TreeGrafter"/>
</dbReference>
<evidence type="ECO:0000256" key="10">
    <source>
        <dbReference type="RuleBase" id="RU004335"/>
    </source>
</evidence>
<organism evidence="14 15">
    <name type="scientific">Debaryomyces hansenii (strain ATCC 36239 / CBS 767 / BCRC 21394 / JCM 1990 / NBRC 0083 / IGC 2968)</name>
    <name type="common">Yeast</name>
    <name type="synonym">Torulaspora hansenii</name>
    <dbReference type="NCBI Taxonomy" id="284592"/>
    <lineage>
        <taxon>Eukaryota</taxon>
        <taxon>Fungi</taxon>
        <taxon>Dikarya</taxon>
        <taxon>Ascomycota</taxon>
        <taxon>Saccharomycotina</taxon>
        <taxon>Pichiomycetes</taxon>
        <taxon>Debaryomycetaceae</taxon>
        <taxon>Debaryomyces</taxon>
    </lineage>
</organism>
<dbReference type="GeneID" id="2900045"/>
<feature type="chain" id="PRO_5004271168" evidence="13">
    <location>
        <begin position="21"/>
        <end position="431"/>
    </location>
</feature>
<dbReference type="OMA" id="ANSHAYW"/>
<dbReference type="GO" id="GO:0042973">
    <property type="term" value="F:glucan endo-1,3-beta-D-glucosidase activity"/>
    <property type="evidence" value="ECO:0007669"/>
    <property type="project" value="TreeGrafter"/>
</dbReference>
<dbReference type="HOGENOM" id="CLU_027285_4_0_1"/>
<dbReference type="eggNOG" id="ENOG502QUSB">
    <property type="taxonomic scope" value="Eukaryota"/>
</dbReference>
<comment type="similarity">
    <text evidence="2 10">Belongs to the glycosyl hydrolase 17 family.</text>
</comment>
<feature type="compositionally biased region" description="Low complexity" evidence="12">
    <location>
        <begin position="112"/>
        <end position="121"/>
    </location>
</feature>
<keyword evidence="6 11" id="KW-0378">Hydrolase</keyword>
<evidence type="ECO:0000313" key="14">
    <source>
        <dbReference type="EMBL" id="CAG85772.1"/>
    </source>
</evidence>
<dbReference type="SUPFAM" id="SSF51445">
    <property type="entry name" value="(Trans)glycosidases"/>
    <property type="match status" value="1"/>
</dbReference>
<evidence type="ECO:0000256" key="2">
    <source>
        <dbReference type="ARBA" id="ARBA00008773"/>
    </source>
</evidence>
<dbReference type="EMBL" id="CR382135">
    <property type="protein sequence ID" value="CAG85772.1"/>
    <property type="molecule type" value="Genomic_DNA"/>
</dbReference>
<dbReference type="GO" id="GO:0071555">
    <property type="term" value="P:cell wall organization"/>
    <property type="evidence" value="ECO:0007669"/>
    <property type="project" value="UniProtKB-KW"/>
</dbReference>
<evidence type="ECO:0000256" key="12">
    <source>
        <dbReference type="SAM" id="MobiDB-lite"/>
    </source>
</evidence>
<dbReference type="PANTHER" id="PTHR16631:SF14">
    <property type="entry name" value="FAMILY 17 GLUCOSIDASE SCW10-RELATED"/>
    <property type="match status" value="1"/>
</dbReference>
<dbReference type="InterPro" id="IPR000490">
    <property type="entry name" value="Glyco_hydro_17"/>
</dbReference>
<keyword evidence="9" id="KW-0961">Cell wall biogenesis/degradation</keyword>
<evidence type="ECO:0000256" key="11">
    <source>
        <dbReference type="RuleBase" id="RU004336"/>
    </source>
</evidence>
<name>Q6BVM5_DEBHA</name>
<dbReference type="GO" id="GO:0009277">
    <property type="term" value="C:fungal-type cell wall"/>
    <property type="evidence" value="ECO:0007669"/>
    <property type="project" value="TreeGrafter"/>
</dbReference>
<dbReference type="RefSeq" id="XP_457744.1">
    <property type="nucleotide sequence ID" value="XM_457744.1"/>
</dbReference>
<dbReference type="InParanoid" id="Q6BVM5"/>
<dbReference type="Proteomes" id="UP000000599">
    <property type="component" value="Chromosome C"/>
</dbReference>
<keyword evidence="7" id="KW-0325">Glycoprotein</keyword>
<dbReference type="STRING" id="284592.Q6BVM5"/>
<reference evidence="14 15" key="1">
    <citation type="journal article" date="2004" name="Nature">
        <title>Genome evolution in yeasts.</title>
        <authorList>
            <consortium name="Genolevures"/>
            <person name="Dujon B."/>
            <person name="Sherman D."/>
            <person name="Fischer G."/>
            <person name="Durrens P."/>
            <person name="Casaregola S."/>
            <person name="Lafontaine I."/>
            <person name="de Montigny J."/>
            <person name="Marck C."/>
            <person name="Neuveglise C."/>
            <person name="Talla E."/>
            <person name="Goffard N."/>
            <person name="Frangeul L."/>
            <person name="Aigle M."/>
            <person name="Anthouard V."/>
            <person name="Babour A."/>
            <person name="Barbe V."/>
            <person name="Barnay S."/>
            <person name="Blanchin S."/>
            <person name="Beckerich J.M."/>
            <person name="Beyne E."/>
            <person name="Bleykasten C."/>
            <person name="Boisrame A."/>
            <person name="Boyer J."/>
            <person name="Cattolico L."/>
            <person name="Confanioleri F."/>
            <person name="de Daruvar A."/>
            <person name="Despons L."/>
            <person name="Fabre E."/>
            <person name="Fairhead C."/>
            <person name="Ferry-Dumazet H."/>
            <person name="Groppi A."/>
            <person name="Hantraye F."/>
            <person name="Hennequin C."/>
            <person name="Jauniaux N."/>
            <person name="Joyet P."/>
            <person name="Kachouri R."/>
            <person name="Kerrest A."/>
            <person name="Koszul R."/>
            <person name="Lemaire M."/>
            <person name="Lesur I."/>
            <person name="Ma L."/>
            <person name="Muller H."/>
            <person name="Nicaud J.M."/>
            <person name="Nikolski M."/>
            <person name="Oztas S."/>
            <person name="Ozier-Kalogeropoulos O."/>
            <person name="Pellenz S."/>
            <person name="Potier S."/>
            <person name="Richard G.F."/>
            <person name="Straub M.L."/>
            <person name="Suleau A."/>
            <person name="Swennene D."/>
            <person name="Tekaia F."/>
            <person name="Wesolowski-Louvel M."/>
            <person name="Westhof E."/>
            <person name="Wirth B."/>
            <person name="Zeniou-Meyer M."/>
            <person name="Zivanovic I."/>
            <person name="Bolotin-Fukuhara M."/>
            <person name="Thierry A."/>
            <person name="Bouchier C."/>
            <person name="Caudron B."/>
            <person name="Scarpelli C."/>
            <person name="Gaillardin C."/>
            <person name="Weissenbach J."/>
            <person name="Wincker P."/>
            <person name="Souciet J.L."/>
        </authorList>
    </citation>
    <scope>NUCLEOTIDE SEQUENCE [LARGE SCALE GENOMIC DNA]</scope>
    <source>
        <strain evidence="15">ATCC 36239 / CBS 767 / BCRC 21394 / JCM 1990 / NBRC 0083 / IGC 2968</strain>
    </source>
</reference>
<dbReference type="OrthoDB" id="941679at2759"/>
<dbReference type="VEuPathDB" id="FungiDB:DEHA2C01430g"/>
<dbReference type="Gene3D" id="3.20.20.80">
    <property type="entry name" value="Glycosidases"/>
    <property type="match status" value="1"/>
</dbReference>
<evidence type="ECO:0000313" key="15">
    <source>
        <dbReference type="Proteomes" id="UP000000599"/>
    </source>
</evidence>
<keyword evidence="4" id="KW-0964">Secreted</keyword>
<accession>Q6BVM5</accession>
<evidence type="ECO:0000256" key="3">
    <source>
        <dbReference type="ARBA" id="ARBA00022512"/>
    </source>
</evidence>
<evidence type="ECO:0000256" key="8">
    <source>
        <dbReference type="ARBA" id="ARBA00023295"/>
    </source>
</evidence>
<evidence type="ECO:0000256" key="7">
    <source>
        <dbReference type="ARBA" id="ARBA00023180"/>
    </source>
</evidence>
<evidence type="ECO:0000256" key="5">
    <source>
        <dbReference type="ARBA" id="ARBA00022729"/>
    </source>
</evidence>
<dbReference type="GO" id="GO:0005576">
    <property type="term" value="C:extracellular region"/>
    <property type="evidence" value="ECO:0007669"/>
    <property type="project" value="TreeGrafter"/>
</dbReference>
<dbReference type="CAZy" id="GH17">
    <property type="family name" value="Glycoside Hydrolase Family 17"/>
</dbReference>
<feature type="region of interest" description="Disordered" evidence="12">
    <location>
        <begin position="95"/>
        <end position="128"/>
    </location>
</feature>
<keyword evidence="3" id="KW-0134">Cell wall</keyword>
<keyword evidence="15" id="KW-1185">Reference proteome</keyword>
<dbReference type="PANTHER" id="PTHR16631">
    <property type="entry name" value="GLUCAN 1,3-BETA-GLUCOSIDASE"/>
    <property type="match status" value="1"/>
</dbReference>
<dbReference type="InterPro" id="IPR050732">
    <property type="entry name" value="Beta-glucan_modifiers"/>
</dbReference>
<keyword evidence="8 11" id="KW-0326">Glycosidase</keyword>
<evidence type="ECO:0000256" key="9">
    <source>
        <dbReference type="ARBA" id="ARBA00023316"/>
    </source>
</evidence>
<dbReference type="GO" id="GO:0005975">
    <property type="term" value="P:carbohydrate metabolic process"/>
    <property type="evidence" value="ECO:0007669"/>
    <property type="project" value="InterPro"/>
</dbReference>
<evidence type="ECO:0000256" key="1">
    <source>
        <dbReference type="ARBA" id="ARBA00004191"/>
    </source>
</evidence>